<proteinExistence type="inferred from homology"/>
<accession>A0A8J8NTU8</accession>
<feature type="domain" description="TLDc" evidence="5">
    <location>
        <begin position="28"/>
        <end position="204"/>
    </location>
</feature>
<dbReference type="PANTHER" id="PTHR23354:SF62">
    <property type="entry name" value="MUSTARD, ISOFORM V"/>
    <property type="match status" value="1"/>
</dbReference>
<dbReference type="GO" id="GO:0005739">
    <property type="term" value="C:mitochondrion"/>
    <property type="evidence" value="ECO:0007669"/>
    <property type="project" value="UniProtKB-SubCell"/>
</dbReference>
<gene>
    <name evidence="6" type="ORF">FGO68_gene4962</name>
</gene>
<dbReference type="Pfam" id="PF07534">
    <property type="entry name" value="TLD"/>
    <property type="match status" value="1"/>
</dbReference>
<dbReference type="OrthoDB" id="283589at2759"/>
<comment type="caution">
    <text evidence="6">The sequence shown here is derived from an EMBL/GenBank/DDBJ whole genome shotgun (WGS) entry which is preliminary data.</text>
</comment>
<protein>
    <recommendedName>
        <fullName evidence="4">Oxidation resistance protein 1</fullName>
    </recommendedName>
</protein>
<keyword evidence="3" id="KW-0496">Mitochondrion</keyword>
<evidence type="ECO:0000313" key="6">
    <source>
        <dbReference type="EMBL" id="TNV80139.1"/>
    </source>
</evidence>
<sequence>MIKDQVKNALIKSSFKIQPIQESTVQKAAAQKIQQTQLIKFVPNKSEKSEILNDYQISELVDALPSMIKMCDWELIYSLNRDGISMLTFFEKLVQDFQGTVFGGYCSEAWRVATGFYGMGENFLFTFKNGARPTLYKWTGNDDQFQYASRDAIGLGGGSRGRFGLFIKDSLYKGSSSKTNTFENDVLSTETDFVVALLEVWALV</sequence>
<dbReference type="EMBL" id="RRYP01007930">
    <property type="protein sequence ID" value="TNV80139.1"/>
    <property type="molecule type" value="Genomic_DNA"/>
</dbReference>
<dbReference type="PANTHER" id="PTHR23354">
    <property type="entry name" value="NUCLEOLAR PROTEIN 7/ESTROGEN RECEPTOR COACTIVATOR-RELATED"/>
    <property type="match status" value="1"/>
</dbReference>
<evidence type="ECO:0000256" key="4">
    <source>
        <dbReference type="ARBA" id="ARBA00040604"/>
    </source>
</evidence>
<evidence type="ECO:0000256" key="2">
    <source>
        <dbReference type="ARBA" id="ARBA00009540"/>
    </source>
</evidence>
<organism evidence="6 7">
    <name type="scientific">Halteria grandinella</name>
    <dbReference type="NCBI Taxonomy" id="5974"/>
    <lineage>
        <taxon>Eukaryota</taxon>
        <taxon>Sar</taxon>
        <taxon>Alveolata</taxon>
        <taxon>Ciliophora</taxon>
        <taxon>Intramacronucleata</taxon>
        <taxon>Spirotrichea</taxon>
        <taxon>Stichotrichia</taxon>
        <taxon>Sporadotrichida</taxon>
        <taxon>Halteriidae</taxon>
        <taxon>Halteria</taxon>
    </lineage>
</organism>
<dbReference type="PROSITE" id="PS51886">
    <property type="entry name" value="TLDC"/>
    <property type="match status" value="1"/>
</dbReference>
<evidence type="ECO:0000256" key="3">
    <source>
        <dbReference type="ARBA" id="ARBA00023128"/>
    </source>
</evidence>
<comment type="subcellular location">
    <subcellularLocation>
        <location evidence="1">Mitochondrion</location>
    </subcellularLocation>
</comment>
<reference evidence="6" key="1">
    <citation type="submission" date="2019-06" db="EMBL/GenBank/DDBJ databases">
        <authorList>
            <person name="Zheng W."/>
        </authorList>
    </citation>
    <scope>NUCLEOTIDE SEQUENCE</scope>
    <source>
        <strain evidence="6">QDHG01</strain>
    </source>
</reference>
<dbReference type="SMART" id="SM00584">
    <property type="entry name" value="TLDc"/>
    <property type="match status" value="1"/>
</dbReference>
<dbReference type="Proteomes" id="UP000785679">
    <property type="component" value="Unassembled WGS sequence"/>
</dbReference>
<evidence type="ECO:0000256" key="1">
    <source>
        <dbReference type="ARBA" id="ARBA00004173"/>
    </source>
</evidence>
<dbReference type="InterPro" id="IPR006571">
    <property type="entry name" value="TLDc_dom"/>
</dbReference>
<evidence type="ECO:0000259" key="5">
    <source>
        <dbReference type="PROSITE" id="PS51886"/>
    </source>
</evidence>
<name>A0A8J8NTU8_HALGN</name>
<keyword evidence="7" id="KW-1185">Reference proteome</keyword>
<dbReference type="AlphaFoldDB" id="A0A8J8NTU8"/>
<evidence type="ECO:0000313" key="7">
    <source>
        <dbReference type="Proteomes" id="UP000785679"/>
    </source>
</evidence>
<comment type="similarity">
    <text evidence="2">Belongs to the OXR1 family.</text>
</comment>